<name>A0ACC1B4J1_9ROSI</name>
<protein>
    <submittedName>
        <fullName evidence="1">Uncharacterized protein</fullName>
    </submittedName>
</protein>
<proteinExistence type="predicted"/>
<accession>A0ACC1B4J1</accession>
<evidence type="ECO:0000313" key="2">
    <source>
        <dbReference type="Proteomes" id="UP001164250"/>
    </source>
</evidence>
<dbReference type="Proteomes" id="UP001164250">
    <property type="component" value="Chromosome 7"/>
</dbReference>
<dbReference type="EMBL" id="CM047903">
    <property type="protein sequence ID" value="KAJ0093857.1"/>
    <property type="molecule type" value="Genomic_DNA"/>
</dbReference>
<gene>
    <name evidence="1" type="ORF">Patl1_25202</name>
</gene>
<comment type="caution">
    <text evidence="1">The sequence shown here is derived from an EMBL/GenBank/DDBJ whole genome shotgun (WGS) entry which is preliminary data.</text>
</comment>
<sequence length="91" mass="10297">MNSIVWLTFANTLKLRGHIRGEEVIVLLVDSGAFHNFISRSLLQKLALLVDRTKTFRLMVGNGFTVRSIGVCRGLELHMQGLSVMQFFFSL</sequence>
<organism evidence="1 2">
    <name type="scientific">Pistacia atlantica</name>
    <dbReference type="NCBI Taxonomy" id="434234"/>
    <lineage>
        <taxon>Eukaryota</taxon>
        <taxon>Viridiplantae</taxon>
        <taxon>Streptophyta</taxon>
        <taxon>Embryophyta</taxon>
        <taxon>Tracheophyta</taxon>
        <taxon>Spermatophyta</taxon>
        <taxon>Magnoliopsida</taxon>
        <taxon>eudicotyledons</taxon>
        <taxon>Gunneridae</taxon>
        <taxon>Pentapetalae</taxon>
        <taxon>rosids</taxon>
        <taxon>malvids</taxon>
        <taxon>Sapindales</taxon>
        <taxon>Anacardiaceae</taxon>
        <taxon>Pistacia</taxon>
    </lineage>
</organism>
<evidence type="ECO:0000313" key="1">
    <source>
        <dbReference type="EMBL" id="KAJ0093857.1"/>
    </source>
</evidence>
<keyword evidence="2" id="KW-1185">Reference proteome</keyword>
<reference evidence="2" key="1">
    <citation type="journal article" date="2023" name="G3 (Bethesda)">
        <title>Genome assembly and association tests identify interacting loci associated with vigor, precocity, and sex in interspecific pistachio rootstocks.</title>
        <authorList>
            <person name="Palmer W."/>
            <person name="Jacygrad E."/>
            <person name="Sagayaradj S."/>
            <person name="Cavanaugh K."/>
            <person name="Han R."/>
            <person name="Bertier L."/>
            <person name="Beede B."/>
            <person name="Kafkas S."/>
            <person name="Golino D."/>
            <person name="Preece J."/>
            <person name="Michelmore R."/>
        </authorList>
    </citation>
    <scope>NUCLEOTIDE SEQUENCE [LARGE SCALE GENOMIC DNA]</scope>
</reference>